<accession>A0A2N0Z3U5</accession>
<gene>
    <name evidence="3" type="ORF">CWS01_08710</name>
</gene>
<evidence type="ECO:0000259" key="1">
    <source>
        <dbReference type="Pfam" id="PF07238"/>
    </source>
</evidence>
<dbReference type="EMBL" id="PISE01000016">
    <property type="protein sequence ID" value="PKG24187.1"/>
    <property type="molecule type" value="Genomic_DNA"/>
</dbReference>
<name>A0A2N0Z3U5_9BACI</name>
<dbReference type="Gene3D" id="2.40.10.220">
    <property type="entry name" value="predicted glycosyltransferase like domains"/>
    <property type="match status" value="1"/>
</dbReference>
<dbReference type="InterPro" id="IPR009875">
    <property type="entry name" value="PilZ_domain"/>
</dbReference>
<dbReference type="InterPro" id="IPR009926">
    <property type="entry name" value="T3SS_YcgR_PilZN"/>
</dbReference>
<evidence type="ECO:0000313" key="3">
    <source>
        <dbReference type="EMBL" id="PKG24187.1"/>
    </source>
</evidence>
<dbReference type="OrthoDB" id="1951449at2"/>
<feature type="domain" description="PilZ" evidence="1">
    <location>
        <begin position="98"/>
        <end position="206"/>
    </location>
</feature>
<evidence type="ECO:0000259" key="2">
    <source>
        <dbReference type="Pfam" id="PF12945"/>
    </source>
</evidence>
<evidence type="ECO:0000313" key="4">
    <source>
        <dbReference type="Proteomes" id="UP000233375"/>
    </source>
</evidence>
<dbReference type="SUPFAM" id="SSF141371">
    <property type="entry name" value="PilZ domain-like"/>
    <property type="match status" value="1"/>
</dbReference>
<dbReference type="Proteomes" id="UP000233375">
    <property type="component" value="Unassembled WGS sequence"/>
</dbReference>
<dbReference type="AlphaFoldDB" id="A0A2N0Z3U5"/>
<sequence>MINIGDTLILEPMDTDSPEQYKCRLVEYNEKELYIDYPIHLETNKTVFLVNGTQLRGSFVTKEGISYLFDTEIIGRLKQNIPMLILPFPTKDQLIKNQRRQYVRVAACIDIAIHPIPNEYIPFTAMTIDISAGGAAIVIPKSIELAEDILAELTLVLPLQNGEYYYPKLRGKGIKILELNKTYNKLIIQFVDVSPKNRQLLLRYCYDIQLSYKKKE</sequence>
<dbReference type="Pfam" id="PF12945">
    <property type="entry name" value="PilZNR"/>
    <property type="match status" value="1"/>
</dbReference>
<dbReference type="GO" id="GO:0035438">
    <property type="term" value="F:cyclic-di-GMP binding"/>
    <property type="evidence" value="ECO:0007669"/>
    <property type="project" value="InterPro"/>
</dbReference>
<organism evidence="3 4">
    <name type="scientific">Niallia nealsonii</name>
    <dbReference type="NCBI Taxonomy" id="115979"/>
    <lineage>
        <taxon>Bacteria</taxon>
        <taxon>Bacillati</taxon>
        <taxon>Bacillota</taxon>
        <taxon>Bacilli</taxon>
        <taxon>Bacillales</taxon>
        <taxon>Bacillaceae</taxon>
        <taxon>Niallia</taxon>
    </lineage>
</organism>
<proteinExistence type="predicted"/>
<reference evidence="3 4" key="1">
    <citation type="journal article" date="2003" name="Int. J. Syst. Evol. Microbiol.">
        <title>Bacillus nealsonii sp. nov., isolated from a spacecraft-assembly facility, whose spores are gamma-radiation resistant.</title>
        <authorList>
            <person name="Venkateswaran K."/>
            <person name="Kempf M."/>
            <person name="Chen F."/>
            <person name="Satomi M."/>
            <person name="Nicholson W."/>
            <person name="Kern R."/>
        </authorList>
    </citation>
    <scope>NUCLEOTIDE SEQUENCE [LARGE SCALE GENOMIC DNA]</scope>
    <source>
        <strain evidence="3 4">FO-92</strain>
    </source>
</reference>
<feature type="domain" description="Type III secretion system flagellar brake protein YcgR PilZN" evidence="2">
    <location>
        <begin position="3"/>
        <end position="89"/>
    </location>
</feature>
<comment type="caution">
    <text evidence="3">The sequence shown here is derived from an EMBL/GenBank/DDBJ whole genome shotgun (WGS) entry which is preliminary data.</text>
</comment>
<dbReference type="Pfam" id="PF07238">
    <property type="entry name" value="PilZ"/>
    <property type="match status" value="1"/>
</dbReference>
<keyword evidence="4" id="KW-1185">Reference proteome</keyword>
<protein>
    <submittedName>
        <fullName evidence="3">Pilus assembly protein PilZ</fullName>
    </submittedName>
</protein>